<accession>A0A9W4P869</accession>
<name>A0A9W4P869_9EURO</name>
<dbReference type="PANTHER" id="PTHR21310:SF39">
    <property type="entry name" value="AMINOGLYCOSIDE PHOSPHOTRANSFERASE DOMAIN-CONTAINING PROTEIN"/>
    <property type="match status" value="1"/>
</dbReference>
<dbReference type="Gene3D" id="3.90.1200.10">
    <property type="match status" value="1"/>
</dbReference>
<evidence type="ECO:0000313" key="2">
    <source>
        <dbReference type="EMBL" id="CAG8905928.1"/>
    </source>
</evidence>
<protein>
    <recommendedName>
        <fullName evidence="1">Aminoglycoside phosphotransferase domain-containing protein</fullName>
    </recommendedName>
</protein>
<dbReference type="Proteomes" id="UP001154252">
    <property type="component" value="Unassembled WGS sequence"/>
</dbReference>
<gene>
    <name evidence="2" type="ORF">PEGY_LOCUS8321</name>
</gene>
<evidence type="ECO:0000313" key="3">
    <source>
        <dbReference type="Proteomes" id="UP001154252"/>
    </source>
</evidence>
<evidence type="ECO:0000259" key="1">
    <source>
        <dbReference type="Pfam" id="PF01636"/>
    </source>
</evidence>
<organism evidence="2 3">
    <name type="scientific">Penicillium egyptiacum</name>
    <dbReference type="NCBI Taxonomy" id="1303716"/>
    <lineage>
        <taxon>Eukaryota</taxon>
        <taxon>Fungi</taxon>
        <taxon>Dikarya</taxon>
        <taxon>Ascomycota</taxon>
        <taxon>Pezizomycotina</taxon>
        <taxon>Eurotiomycetes</taxon>
        <taxon>Eurotiomycetidae</taxon>
        <taxon>Eurotiales</taxon>
        <taxon>Aspergillaceae</taxon>
        <taxon>Penicillium</taxon>
    </lineage>
</organism>
<dbReference type="AlphaFoldDB" id="A0A9W4P869"/>
<dbReference type="SUPFAM" id="SSF56112">
    <property type="entry name" value="Protein kinase-like (PK-like)"/>
    <property type="match status" value="1"/>
</dbReference>
<dbReference type="PANTHER" id="PTHR21310">
    <property type="entry name" value="AMINOGLYCOSIDE PHOSPHOTRANSFERASE-RELATED-RELATED"/>
    <property type="match status" value="1"/>
</dbReference>
<sequence>MYLGGDLFLPSWNGTPIRTQLFPFSLNLTHNIRRIGNMEGPLRPFTDPAGKASDRAFPLDDKDIDCVSDESLVDLLKSAPILHDLGQTTVVRLSKDLVLKGGGDVLPCEVKVLQLVASKSNIRAPRVHRSLHFMDDTKYFGTMGYIVMYYIDGEPLDGCWRDLGDEQKIDVARQTAQMIIEMQSIKLLEPGPIGGGPCRGRFFTHYSAGPFEDVAEFEGWFNHKLDICKTYKHASSDLPPFKFTEFVLTHQDISPRNLILDRNGLVWLVDWADAGSYPPPFEMAALCSQSQFIDFNDMVLSLLPRYPLEEQQLHSIGYALSTAALA</sequence>
<comment type="caution">
    <text evidence="2">The sequence shown here is derived from an EMBL/GenBank/DDBJ whole genome shotgun (WGS) entry which is preliminary data.</text>
</comment>
<dbReference type="EMBL" id="CAJVRC010000888">
    <property type="protein sequence ID" value="CAG8905928.1"/>
    <property type="molecule type" value="Genomic_DNA"/>
</dbReference>
<proteinExistence type="predicted"/>
<reference evidence="2" key="1">
    <citation type="submission" date="2021-07" db="EMBL/GenBank/DDBJ databases">
        <authorList>
            <person name="Branca A.L. A."/>
        </authorList>
    </citation>
    <scope>NUCLEOTIDE SEQUENCE</scope>
</reference>
<dbReference type="InterPro" id="IPR051678">
    <property type="entry name" value="AGP_Transferase"/>
</dbReference>
<keyword evidence="3" id="KW-1185">Reference proteome</keyword>
<dbReference type="Pfam" id="PF01636">
    <property type="entry name" value="APH"/>
    <property type="match status" value="1"/>
</dbReference>
<dbReference type="OrthoDB" id="3250044at2759"/>
<dbReference type="InterPro" id="IPR011009">
    <property type="entry name" value="Kinase-like_dom_sf"/>
</dbReference>
<dbReference type="InterPro" id="IPR002575">
    <property type="entry name" value="Aminoglycoside_PTrfase"/>
</dbReference>
<feature type="domain" description="Aminoglycoside phosphotransferase" evidence="1">
    <location>
        <begin position="106"/>
        <end position="288"/>
    </location>
</feature>